<dbReference type="RefSeq" id="WP_162049784.1">
    <property type="nucleotide sequence ID" value="NZ_AP022345.1"/>
</dbReference>
<evidence type="ECO:0000313" key="1">
    <source>
        <dbReference type="EMBL" id="BBU69507.1"/>
    </source>
</evidence>
<dbReference type="AlphaFoldDB" id="A0A679HT17"/>
<accession>A0A679HT17</accession>
<gene>
    <name evidence="1" type="ORF">ICHIAU1_17900</name>
</gene>
<evidence type="ECO:0000313" key="2">
    <source>
        <dbReference type="Proteomes" id="UP000463961"/>
    </source>
</evidence>
<proteinExistence type="predicted"/>
<sequence>MRHQTYFFQRTLCLIPLLVSLAFSQTASASSLVFALFGDVYMTPQHQGYLKGMLDDMARKGSELAISTGGIKPADQGCQDKNLLATYPVFAAAPLPTFYVPGDADWAICGQTAGGNFVPEERLNLLRKTFYQSDLSLGEPQLPLVRQADYPEHMRWRSGPALFISLNVPGTHSKGTKPAEDAQSLQNRTDAVLSWIKAAYSEARQQEISMLVMVMHGDPDLSAPEAASTQPRAPMTDLLRSETEGFPGQVLLVHGGNGVHRIDHPLTNQSNEMPLQNFTRVETYSALQQGWVQVRIERNKKSGDDPVHRTEFLFESFPWPPLDMGTEEETTKAAN</sequence>
<name>A0A679HT17_9RHOO</name>
<reference evidence="2" key="1">
    <citation type="submission" date="2020-01" db="EMBL/GenBank/DDBJ databases">
        <title>Phosphoaccumulans saitamaens gen. nov., sp. nov., a polyphosphate accumulating bacterium isolated from surface river water.</title>
        <authorList>
            <person name="Watanabe K."/>
            <person name="Suda W."/>
        </authorList>
    </citation>
    <scope>NUCLEOTIDE SEQUENCE [LARGE SCALE GENOMIC DNA]</scope>
    <source>
        <strain evidence="2">ICHIAU1</strain>
    </source>
</reference>
<organism evidence="1 2">
    <name type="scientific">Fluviibacter phosphoraccumulans</name>
    <dbReference type="NCBI Taxonomy" id="1751046"/>
    <lineage>
        <taxon>Bacteria</taxon>
        <taxon>Pseudomonadati</taxon>
        <taxon>Pseudomonadota</taxon>
        <taxon>Betaproteobacteria</taxon>
        <taxon>Rhodocyclales</taxon>
        <taxon>Fluviibacteraceae</taxon>
        <taxon>Fluviibacter</taxon>
    </lineage>
</organism>
<protein>
    <submittedName>
        <fullName evidence="1">Uncharacterized protein</fullName>
    </submittedName>
</protein>
<keyword evidence="2" id="KW-1185">Reference proteome</keyword>
<dbReference type="OrthoDB" id="58809at2"/>
<dbReference type="EMBL" id="AP022345">
    <property type="protein sequence ID" value="BBU69507.1"/>
    <property type="molecule type" value="Genomic_DNA"/>
</dbReference>
<dbReference type="Proteomes" id="UP000463961">
    <property type="component" value="Chromosome"/>
</dbReference>